<gene>
    <name evidence="10" type="ORF">DWV67_00430</name>
</gene>
<dbReference type="PROSITE" id="PS00211">
    <property type="entry name" value="ABC_TRANSPORTER_1"/>
    <property type="match status" value="1"/>
</dbReference>
<comment type="similarity">
    <text evidence="1">Belongs to the ABC transporter superfamily.</text>
</comment>
<organism evidence="10 11">
    <name type="scientific">Dorea formicigenerans</name>
    <dbReference type="NCBI Taxonomy" id="39486"/>
    <lineage>
        <taxon>Bacteria</taxon>
        <taxon>Bacillati</taxon>
        <taxon>Bacillota</taxon>
        <taxon>Clostridia</taxon>
        <taxon>Lachnospirales</taxon>
        <taxon>Lachnospiraceae</taxon>
        <taxon>Dorea</taxon>
    </lineage>
</organism>
<feature type="domain" description="ABC transporter" evidence="9">
    <location>
        <begin position="2"/>
        <end position="239"/>
    </location>
</feature>
<dbReference type="GO" id="GO:0006865">
    <property type="term" value="P:amino acid transport"/>
    <property type="evidence" value="ECO:0007669"/>
    <property type="project" value="UniProtKB-KW"/>
</dbReference>
<evidence type="ECO:0000256" key="8">
    <source>
        <dbReference type="ARBA" id="ARBA00023136"/>
    </source>
</evidence>
<evidence type="ECO:0000256" key="7">
    <source>
        <dbReference type="ARBA" id="ARBA00022970"/>
    </source>
</evidence>
<dbReference type="SMART" id="SM00382">
    <property type="entry name" value="AAA"/>
    <property type="match status" value="1"/>
</dbReference>
<keyword evidence="5 10" id="KW-0067">ATP-binding</keyword>
<dbReference type="Gene3D" id="3.40.50.300">
    <property type="entry name" value="P-loop containing nucleotide triphosphate hydrolases"/>
    <property type="match status" value="1"/>
</dbReference>
<evidence type="ECO:0000256" key="3">
    <source>
        <dbReference type="ARBA" id="ARBA00022475"/>
    </source>
</evidence>
<keyword evidence="8" id="KW-0472">Membrane</keyword>
<dbReference type="GO" id="GO:0005886">
    <property type="term" value="C:plasma membrane"/>
    <property type="evidence" value="ECO:0007669"/>
    <property type="project" value="UniProtKB-ARBA"/>
</dbReference>
<dbReference type="PANTHER" id="PTHR43166:SF30">
    <property type="entry name" value="METHIONINE IMPORT ATP-BINDING PROTEIN METN"/>
    <property type="match status" value="1"/>
</dbReference>
<dbReference type="SUPFAM" id="SSF52540">
    <property type="entry name" value="P-loop containing nucleoside triphosphate hydrolases"/>
    <property type="match status" value="1"/>
</dbReference>
<keyword evidence="3" id="KW-1003">Cell membrane</keyword>
<sequence>MIEIKNLKKLWEDDGSSVLEGINLTIEDGDIYALVGRSGAGKSTLLRCINGLTSYQEGSLKVDGCEIKDLKDKELREFRRHVGMIFQQFSLLERETVYKNVALPMQCWKYPKDQIDKKVRELLELVGLGDKMNAKPRNLSGGQKQRVAVARALTMDPKILLCDEATSALDPKTTNSILDLLMEINQKLGITVIIVTHQMEVVRKACNKACILENGKIADEGTVKEIFIKQPQSLKRLLGEEQVKLPKEGHNIQIAHLVNDMHDGELFAKMSAELNYIFPIIDGKIQDYQNDSMGIFTINVDDEHLKLVTDYLTKEGLNWHEIEEQHDETKEDEE</sequence>
<dbReference type="InterPro" id="IPR003439">
    <property type="entry name" value="ABC_transporter-like_ATP-bd"/>
</dbReference>
<dbReference type="GO" id="GO:0016887">
    <property type="term" value="F:ATP hydrolysis activity"/>
    <property type="evidence" value="ECO:0007669"/>
    <property type="project" value="InterPro"/>
</dbReference>
<evidence type="ECO:0000256" key="2">
    <source>
        <dbReference type="ARBA" id="ARBA00022448"/>
    </source>
</evidence>
<dbReference type="GO" id="GO:0005524">
    <property type="term" value="F:ATP binding"/>
    <property type="evidence" value="ECO:0007669"/>
    <property type="project" value="UniProtKB-KW"/>
</dbReference>
<dbReference type="SUPFAM" id="SSF55021">
    <property type="entry name" value="ACT-like"/>
    <property type="match status" value="1"/>
</dbReference>
<dbReference type="InterPro" id="IPR003593">
    <property type="entry name" value="AAA+_ATPase"/>
</dbReference>
<evidence type="ECO:0000256" key="1">
    <source>
        <dbReference type="ARBA" id="ARBA00005417"/>
    </source>
</evidence>
<evidence type="ECO:0000313" key="10">
    <source>
        <dbReference type="EMBL" id="RGW55922.1"/>
    </source>
</evidence>
<dbReference type="CDD" id="cd03258">
    <property type="entry name" value="ABC_MetN_methionine_transporter"/>
    <property type="match status" value="1"/>
</dbReference>
<dbReference type="InterPro" id="IPR050086">
    <property type="entry name" value="MetN_ABC_transporter-like"/>
</dbReference>
<evidence type="ECO:0000256" key="5">
    <source>
        <dbReference type="ARBA" id="ARBA00022840"/>
    </source>
</evidence>
<dbReference type="FunFam" id="3.40.50.300:FF:000056">
    <property type="entry name" value="Cell division ATP-binding protein FtsE"/>
    <property type="match status" value="1"/>
</dbReference>
<dbReference type="InterPro" id="IPR017871">
    <property type="entry name" value="ABC_transporter-like_CS"/>
</dbReference>
<dbReference type="Proteomes" id="UP000266376">
    <property type="component" value="Unassembled WGS sequence"/>
</dbReference>
<dbReference type="AlphaFoldDB" id="A0A395XQR6"/>
<reference evidence="10 11" key="1">
    <citation type="submission" date="2018-08" db="EMBL/GenBank/DDBJ databases">
        <title>A genome reference for cultivated species of the human gut microbiota.</title>
        <authorList>
            <person name="Zou Y."/>
            <person name="Xue W."/>
            <person name="Luo G."/>
        </authorList>
    </citation>
    <scope>NUCLEOTIDE SEQUENCE [LARGE SCALE GENOMIC DNA]</scope>
    <source>
        <strain evidence="10 11">AF12-11</strain>
    </source>
</reference>
<accession>A0A395XQR6</accession>
<dbReference type="Pfam" id="PF00005">
    <property type="entry name" value="ABC_tran"/>
    <property type="match status" value="1"/>
</dbReference>
<evidence type="ECO:0000313" key="11">
    <source>
        <dbReference type="Proteomes" id="UP000266376"/>
    </source>
</evidence>
<keyword evidence="7" id="KW-0029">Amino-acid transport</keyword>
<dbReference type="PANTHER" id="PTHR43166">
    <property type="entry name" value="AMINO ACID IMPORT ATP-BINDING PROTEIN"/>
    <property type="match status" value="1"/>
</dbReference>
<name>A0A395XQR6_9FIRM</name>
<dbReference type="InterPro" id="IPR027417">
    <property type="entry name" value="P-loop_NTPase"/>
</dbReference>
<comment type="caution">
    <text evidence="10">The sequence shown here is derived from an EMBL/GenBank/DDBJ whole genome shotgun (WGS) entry which is preliminary data.</text>
</comment>
<dbReference type="EMBL" id="QSAJ01000001">
    <property type="protein sequence ID" value="RGW55922.1"/>
    <property type="molecule type" value="Genomic_DNA"/>
</dbReference>
<keyword evidence="2" id="KW-0813">Transport</keyword>
<evidence type="ECO:0000256" key="6">
    <source>
        <dbReference type="ARBA" id="ARBA00022967"/>
    </source>
</evidence>
<evidence type="ECO:0000256" key="4">
    <source>
        <dbReference type="ARBA" id="ARBA00022741"/>
    </source>
</evidence>
<dbReference type="InterPro" id="IPR045865">
    <property type="entry name" value="ACT-like_dom_sf"/>
</dbReference>
<dbReference type="PROSITE" id="PS50893">
    <property type="entry name" value="ABC_TRANSPORTER_2"/>
    <property type="match status" value="1"/>
</dbReference>
<dbReference type="InterPro" id="IPR041701">
    <property type="entry name" value="MetN_ABC"/>
</dbReference>
<keyword evidence="4" id="KW-0547">Nucleotide-binding</keyword>
<proteinExistence type="inferred from homology"/>
<evidence type="ECO:0000259" key="9">
    <source>
        <dbReference type="PROSITE" id="PS50893"/>
    </source>
</evidence>
<keyword evidence="6" id="KW-1278">Translocase</keyword>
<protein>
    <submittedName>
        <fullName evidence="10">ATP-binding cassette domain-containing protein</fullName>
    </submittedName>
</protein>